<dbReference type="PANTHER" id="PTHR12137">
    <property type="entry name" value="CARBOHYDRATE SULFOTRANSFERASE"/>
    <property type="match status" value="1"/>
</dbReference>
<keyword evidence="12" id="KW-1185">Reference proteome</keyword>
<sequence>MTGTALTLLLGGISFIITTLLLKIHRLQDDLLLAKLTLSEEESLVSKLTRISQPANLASSSKREKSKLSLLKFERRAEHVKNYCENVLTAKDLNEYESPTLDYWDSWNWDENEVDDDGFSRARREENEEKTESPPTRPSLTYHKDFHQHGPTAVAPAYNFLVSVPEKCGSEFWFAIIEYLNFPQPSWPKDSTDKKYHQRKYLLPMVSSIDGASESLMKKGSTVAVVRHPFLRLYSAYTGFFKGGNLYRDREFAFWWTEQSGSFYELFDRHPHIRENIYDLKETKESFQSQARDFFTFPEFIEFVIIELSTTENSKYQRTWKESGNDHINPIFAILQPCKYEFQYFVKVEHLSVESRALFSALDINLPDKYLLPAHESTNAAKSAEMKVREAYKDVKIADRRKLAEFYKLDLEIFDHEPDSIFDFKQVLLNQNFVFDGRPLTVTGVYFKEDPRKNEIDEPIFHQMVIDRIENDHYILKNSLIKYGGAEIRIDMKSPYYTNIEMVKFYEDQNFIYETKDEKMHLVNENINRDALQTNRWYLLPQAYSVSLEQLPLHPGYEFMRKTPFGKCFLIPSHEKT</sequence>
<evidence type="ECO:0000256" key="10">
    <source>
        <dbReference type="SAM" id="MobiDB-lite"/>
    </source>
</evidence>
<comment type="similarity">
    <text evidence="2 9">Belongs to the sulfotransferase 2 family.</text>
</comment>
<gene>
    <name evidence="11" type="ORF">OKIOD_LOCUS9549</name>
</gene>
<dbReference type="EC" id="2.8.2.-" evidence="9"/>
<evidence type="ECO:0000313" key="12">
    <source>
        <dbReference type="Proteomes" id="UP001158576"/>
    </source>
</evidence>
<keyword evidence="8 9" id="KW-0325">Glycoprotein</keyword>
<evidence type="ECO:0000256" key="6">
    <source>
        <dbReference type="ARBA" id="ARBA00023034"/>
    </source>
</evidence>
<dbReference type="InterPro" id="IPR005331">
    <property type="entry name" value="Sulfotransferase"/>
</dbReference>
<evidence type="ECO:0000313" key="11">
    <source>
        <dbReference type="EMBL" id="CAG5103466.1"/>
    </source>
</evidence>
<feature type="region of interest" description="Disordered" evidence="10">
    <location>
        <begin position="122"/>
        <end position="141"/>
    </location>
</feature>
<feature type="compositionally biased region" description="Basic and acidic residues" evidence="10">
    <location>
        <begin position="122"/>
        <end position="132"/>
    </location>
</feature>
<keyword evidence="7" id="KW-0472">Membrane</keyword>
<keyword evidence="9" id="KW-0735">Signal-anchor</keyword>
<evidence type="ECO:0000256" key="9">
    <source>
        <dbReference type="RuleBase" id="RU364020"/>
    </source>
</evidence>
<keyword evidence="3 9" id="KW-0808">Transferase</keyword>
<reference evidence="11 12" key="1">
    <citation type="submission" date="2021-04" db="EMBL/GenBank/DDBJ databases">
        <authorList>
            <person name="Bliznina A."/>
        </authorList>
    </citation>
    <scope>NUCLEOTIDE SEQUENCE [LARGE SCALE GENOMIC DNA]</scope>
</reference>
<dbReference type="Pfam" id="PF03567">
    <property type="entry name" value="Sulfotransfer_2"/>
    <property type="match status" value="1"/>
</dbReference>
<keyword evidence="9" id="KW-0119">Carbohydrate metabolism</keyword>
<dbReference type="EMBL" id="OU015566">
    <property type="protein sequence ID" value="CAG5103466.1"/>
    <property type="molecule type" value="Genomic_DNA"/>
</dbReference>
<keyword evidence="4" id="KW-0812">Transmembrane</keyword>
<evidence type="ECO:0000256" key="3">
    <source>
        <dbReference type="ARBA" id="ARBA00022679"/>
    </source>
</evidence>
<evidence type="ECO:0000256" key="1">
    <source>
        <dbReference type="ARBA" id="ARBA00004323"/>
    </source>
</evidence>
<proteinExistence type="inferred from homology"/>
<evidence type="ECO:0000256" key="7">
    <source>
        <dbReference type="ARBA" id="ARBA00023136"/>
    </source>
</evidence>
<dbReference type="Proteomes" id="UP001158576">
    <property type="component" value="Chromosome 1"/>
</dbReference>
<evidence type="ECO:0000256" key="2">
    <source>
        <dbReference type="ARBA" id="ARBA00006339"/>
    </source>
</evidence>
<name>A0ABN7SPR9_OIKDI</name>
<evidence type="ECO:0000256" key="8">
    <source>
        <dbReference type="ARBA" id="ARBA00023180"/>
    </source>
</evidence>
<protein>
    <recommendedName>
        <fullName evidence="9">Carbohydrate sulfotransferase</fullName>
        <ecNumber evidence="9">2.8.2.-</ecNumber>
    </recommendedName>
</protein>
<comment type="subcellular location">
    <subcellularLocation>
        <location evidence="1 9">Golgi apparatus membrane</location>
        <topology evidence="1 9">Single-pass type II membrane protein</topology>
    </subcellularLocation>
</comment>
<dbReference type="InterPro" id="IPR018011">
    <property type="entry name" value="Carb_sulfotrans_8-10"/>
</dbReference>
<accession>A0ABN7SPR9</accession>
<keyword evidence="6 9" id="KW-0333">Golgi apparatus</keyword>
<dbReference type="PANTHER" id="PTHR12137:SF54">
    <property type="entry name" value="CARBOHYDRATE SULFOTRANSFERASE"/>
    <property type="match status" value="1"/>
</dbReference>
<keyword evidence="5" id="KW-1133">Transmembrane helix</keyword>
<evidence type="ECO:0000256" key="5">
    <source>
        <dbReference type="ARBA" id="ARBA00022989"/>
    </source>
</evidence>
<evidence type="ECO:0000256" key="4">
    <source>
        <dbReference type="ARBA" id="ARBA00022692"/>
    </source>
</evidence>
<organism evidence="11 12">
    <name type="scientific">Oikopleura dioica</name>
    <name type="common">Tunicate</name>
    <dbReference type="NCBI Taxonomy" id="34765"/>
    <lineage>
        <taxon>Eukaryota</taxon>
        <taxon>Metazoa</taxon>
        <taxon>Chordata</taxon>
        <taxon>Tunicata</taxon>
        <taxon>Appendicularia</taxon>
        <taxon>Copelata</taxon>
        <taxon>Oikopleuridae</taxon>
        <taxon>Oikopleura</taxon>
    </lineage>
</organism>